<evidence type="ECO:0000256" key="1">
    <source>
        <dbReference type="ARBA" id="ARBA00023015"/>
    </source>
</evidence>
<dbReference type="GO" id="GO:0003677">
    <property type="term" value="F:DNA binding"/>
    <property type="evidence" value="ECO:0007669"/>
    <property type="project" value="UniProtKB-KW"/>
</dbReference>
<protein>
    <submittedName>
        <fullName evidence="5">GntR family transcriptional regulator</fullName>
    </submittedName>
</protein>
<dbReference type="SUPFAM" id="SSF48008">
    <property type="entry name" value="GntR ligand-binding domain-like"/>
    <property type="match status" value="1"/>
</dbReference>
<dbReference type="Gene3D" id="1.20.120.530">
    <property type="entry name" value="GntR ligand-binding domain-like"/>
    <property type="match status" value="1"/>
</dbReference>
<dbReference type="PANTHER" id="PTHR43537">
    <property type="entry name" value="TRANSCRIPTIONAL REGULATOR, GNTR FAMILY"/>
    <property type="match status" value="1"/>
</dbReference>
<dbReference type="EMBL" id="PYUC01000026">
    <property type="protein sequence ID" value="PTB16944.1"/>
    <property type="molecule type" value="Genomic_DNA"/>
</dbReference>
<reference evidence="6 8" key="2">
    <citation type="submission" date="2018-03" db="EMBL/GenBank/DDBJ databases">
        <title>Whole genome analyses suggest that Burkholderia sensu lato contains two further novel genera in the rhizoxinica-symbiotica group Mycetohabitans gen. nov., and Trinickia gen. nov.: implications for the evolution of diazotrophy and nodulation in the Burkholderiaceae.</title>
        <authorList>
            <person name="Estrada De Los Santos P."/>
            <person name="Palmer M."/>
            <person name="Chavez-Ramirez B."/>
            <person name="Steenkamp E.T."/>
            <person name="Hirsch A.M."/>
            <person name="Manyaka P."/>
            <person name="Maluk M."/>
            <person name="Lafos M."/>
            <person name="Crook M."/>
            <person name="Gross E."/>
            <person name="Simon M.F."/>
            <person name="Bueno Dos Reis Junior F."/>
            <person name="Poole P.S."/>
            <person name="Venter S.N."/>
            <person name="James E.K."/>
        </authorList>
    </citation>
    <scope>NUCLEOTIDE SEQUENCE [LARGE SCALE GENOMIC DNA]</scope>
    <source>
        <strain evidence="6 8">JPY-366</strain>
    </source>
</reference>
<keyword evidence="1" id="KW-0805">Transcription regulation</keyword>
<dbReference type="InterPro" id="IPR036390">
    <property type="entry name" value="WH_DNA-bd_sf"/>
</dbReference>
<dbReference type="AlphaFoldDB" id="A0A2N7WP65"/>
<dbReference type="Proteomes" id="UP000240638">
    <property type="component" value="Unassembled WGS sequence"/>
</dbReference>
<name>A0A2N7WP65_9BURK</name>
<dbReference type="SMART" id="SM00345">
    <property type="entry name" value="HTH_GNTR"/>
    <property type="match status" value="1"/>
</dbReference>
<feature type="domain" description="HTH gntR-type" evidence="4">
    <location>
        <begin position="13"/>
        <end position="80"/>
    </location>
</feature>
<evidence type="ECO:0000256" key="3">
    <source>
        <dbReference type="ARBA" id="ARBA00023163"/>
    </source>
</evidence>
<evidence type="ECO:0000313" key="6">
    <source>
        <dbReference type="EMBL" id="PTB16944.1"/>
    </source>
</evidence>
<dbReference type="PANTHER" id="PTHR43537:SF49">
    <property type="entry name" value="TRANSCRIPTIONAL REGULATORY PROTEIN"/>
    <property type="match status" value="1"/>
</dbReference>
<dbReference type="EMBL" id="PNYC01000027">
    <property type="protein sequence ID" value="PMS31220.1"/>
    <property type="molecule type" value="Genomic_DNA"/>
</dbReference>
<reference evidence="5 7" key="1">
    <citation type="submission" date="2018-01" db="EMBL/GenBank/DDBJ databases">
        <title>Whole genome analyses suggest that Burkholderia sensu lato contains two further novel genera in the rhizoxinica-symbiotica group Mycetohabitans gen. nov., and Trinickia gen. nov.: implications for the evolution of diazotrophy and nodulation in the Burkholderiaceae.</title>
        <authorList>
            <person name="Estrada-de los Santos P."/>
            <person name="Palmer M."/>
            <person name="Chavez-Ramirez B."/>
            <person name="Beukes C."/>
            <person name="Steenkamp E.T."/>
            <person name="Hirsch A.M."/>
            <person name="Manyaka P."/>
            <person name="Maluk M."/>
            <person name="Lafos M."/>
            <person name="Crook M."/>
            <person name="Gross E."/>
            <person name="Simon M.F."/>
            <person name="Bueno dos Reis Junior F."/>
            <person name="Poole P.S."/>
            <person name="Venter S.N."/>
            <person name="James E.K."/>
        </authorList>
    </citation>
    <scope>NUCLEOTIDE SEQUENCE [LARGE SCALE GENOMIC DNA]</scope>
    <source>
        <strain evidence="5 7">JPY 581</strain>
    </source>
</reference>
<evidence type="ECO:0000256" key="2">
    <source>
        <dbReference type="ARBA" id="ARBA00023125"/>
    </source>
</evidence>
<dbReference type="InterPro" id="IPR036388">
    <property type="entry name" value="WH-like_DNA-bd_sf"/>
</dbReference>
<comment type="caution">
    <text evidence="5">The sequence shown here is derived from an EMBL/GenBank/DDBJ whole genome shotgun (WGS) entry which is preliminary data.</text>
</comment>
<organism evidence="5 7">
    <name type="scientific">Trinickia symbiotica</name>
    <dbReference type="NCBI Taxonomy" id="863227"/>
    <lineage>
        <taxon>Bacteria</taxon>
        <taxon>Pseudomonadati</taxon>
        <taxon>Pseudomonadota</taxon>
        <taxon>Betaproteobacteria</taxon>
        <taxon>Burkholderiales</taxon>
        <taxon>Burkholderiaceae</taxon>
        <taxon>Trinickia</taxon>
    </lineage>
</organism>
<dbReference type="Pfam" id="PF07729">
    <property type="entry name" value="FCD"/>
    <property type="match status" value="1"/>
</dbReference>
<sequence length="221" mass="25036">MSKLPSNGQRGARFRIRELADMIERDVSSGRLGAGAWLKQVELEQAYGHSRLDVRQALEHLVERDVVESIPNRGYRVQVFTQERLQKVRQIRAILEASAVESVIGKADADEIFVLNQLAQAFSDAVASGTAAEQEDCNRAFHHRLLRHCPNDELVKMIFDLRDRIPVAVQRENNTSVMLARSAQEHFDMVKLLADMNREALLETMRRHVLGPRGSDLCGRP</sequence>
<gene>
    <name evidence="5" type="ORF">C0Z20_28820</name>
    <name evidence="6" type="ORF">C9I57_30645</name>
</gene>
<dbReference type="Proteomes" id="UP000235777">
    <property type="component" value="Unassembled WGS sequence"/>
</dbReference>
<dbReference type="PROSITE" id="PS50949">
    <property type="entry name" value="HTH_GNTR"/>
    <property type="match status" value="1"/>
</dbReference>
<keyword evidence="2" id="KW-0238">DNA-binding</keyword>
<dbReference type="RefSeq" id="WP_102607386.1">
    <property type="nucleotide sequence ID" value="NZ_PNYC01000027.1"/>
</dbReference>
<dbReference type="InterPro" id="IPR008920">
    <property type="entry name" value="TF_FadR/GntR_C"/>
</dbReference>
<dbReference type="SMART" id="SM00895">
    <property type="entry name" value="FCD"/>
    <property type="match status" value="1"/>
</dbReference>
<evidence type="ECO:0000313" key="5">
    <source>
        <dbReference type="EMBL" id="PMS31220.1"/>
    </source>
</evidence>
<dbReference type="Gene3D" id="1.10.10.10">
    <property type="entry name" value="Winged helix-like DNA-binding domain superfamily/Winged helix DNA-binding domain"/>
    <property type="match status" value="1"/>
</dbReference>
<evidence type="ECO:0000259" key="4">
    <source>
        <dbReference type="PROSITE" id="PS50949"/>
    </source>
</evidence>
<dbReference type="InterPro" id="IPR000524">
    <property type="entry name" value="Tscrpt_reg_HTH_GntR"/>
</dbReference>
<evidence type="ECO:0000313" key="8">
    <source>
        <dbReference type="Proteomes" id="UP000240638"/>
    </source>
</evidence>
<evidence type="ECO:0000313" key="7">
    <source>
        <dbReference type="Proteomes" id="UP000235777"/>
    </source>
</evidence>
<dbReference type="GO" id="GO:0003700">
    <property type="term" value="F:DNA-binding transcription factor activity"/>
    <property type="evidence" value="ECO:0007669"/>
    <property type="project" value="InterPro"/>
</dbReference>
<keyword evidence="3" id="KW-0804">Transcription</keyword>
<accession>A0A2N7WP65</accession>
<dbReference type="Pfam" id="PF00392">
    <property type="entry name" value="GntR"/>
    <property type="match status" value="1"/>
</dbReference>
<dbReference type="InterPro" id="IPR011711">
    <property type="entry name" value="GntR_C"/>
</dbReference>
<keyword evidence="7" id="KW-1185">Reference proteome</keyword>
<proteinExistence type="predicted"/>
<dbReference type="SUPFAM" id="SSF46785">
    <property type="entry name" value="Winged helix' DNA-binding domain"/>
    <property type="match status" value="1"/>
</dbReference>